<evidence type="ECO:0000313" key="3">
    <source>
        <dbReference type="EMBL" id="RAW50609.1"/>
    </source>
</evidence>
<dbReference type="Proteomes" id="UP000251634">
    <property type="component" value="Unassembled WGS sequence"/>
</dbReference>
<proteinExistence type="inferred from homology"/>
<evidence type="ECO:0000256" key="1">
    <source>
        <dbReference type="ARBA" id="ARBA00006987"/>
    </source>
</evidence>
<dbReference type="AlphaFoldDB" id="A0A329TMV0"/>
<evidence type="ECO:0000313" key="4">
    <source>
        <dbReference type="Proteomes" id="UP000251634"/>
    </source>
</evidence>
<keyword evidence="2" id="KW-0732">Signal</keyword>
<evidence type="ECO:0008006" key="5">
    <source>
        <dbReference type="Google" id="ProtNLM"/>
    </source>
</evidence>
<accession>A0A329TMV0</accession>
<dbReference type="RefSeq" id="WP_022256286.1">
    <property type="nucleotide sequence ID" value="NZ_DAWEON010000009.1"/>
</dbReference>
<dbReference type="PROSITE" id="PS51257">
    <property type="entry name" value="PROKAR_LIPOPROTEIN"/>
    <property type="match status" value="1"/>
</dbReference>
<sequence>MKRREFLSMSAVLAASGILAGCAASNAGSTSTAASTAGSTAASEVPSNGGETIKIICPYGVGGTADIVARKYGQVANQTQKKYNFIVENMTGGDGFAAATYFADDSTSVAKELLVFGYGVCYRHDLGKEFGTEEVDFDRDAMYPIGTIDDRTWIVYTTPDQTLASILEKAKNGGIKMSGGNPLSDCHLSWGSLIAMEGGKVSVVPYDGGANQKKGLTDGEVDVFVGTTQAAKDEVEAGTLIPILAMNDRAFEGFVTPSGPITVPTCAGDSKAPELNPANDYESCILPAGGVLAAHKGADQTFIDEMIEITKDVWNEPEFNEWIASILLNRFEVYGDEAEAFINEACEKAINAYKNLSGQA</sequence>
<evidence type="ECO:0000256" key="2">
    <source>
        <dbReference type="SAM" id="SignalP"/>
    </source>
</evidence>
<dbReference type="InterPro" id="IPR042100">
    <property type="entry name" value="Bug_dom1"/>
</dbReference>
<comment type="caution">
    <text evidence="3">The sequence shown here is derived from an EMBL/GenBank/DDBJ whole genome shotgun (WGS) entry which is preliminary data.</text>
</comment>
<organism evidence="3 4">
    <name type="scientific">Faecalibacterium prausnitzii</name>
    <dbReference type="NCBI Taxonomy" id="853"/>
    <lineage>
        <taxon>Bacteria</taxon>
        <taxon>Bacillati</taxon>
        <taxon>Bacillota</taxon>
        <taxon>Clostridia</taxon>
        <taxon>Eubacteriales</taxon>
        <taxon>Oscillospiraceae</taxon>
        <taxon>Faecalibacterium</taxon>
    </lineage>
</organism>
<gene>
    <name evidence="3" type="ORF">C4N25_06410</name>
</gene>
<dbReference type="PANTHER" id="PTHR42928:SF5">
    <property type="entry name" value="BLR1237 PROTEIN"/>
    <property type="match status" value="1"/>
</dbReference>
<dbReference type="Gene3D" id="3.40.190.150">
    <property type="entry name" value="Bordetella uptake gene, domain 1"/>
    <property type="match status" value="1"/>
</dbReference>
<feature type="signal peptide" evidence="2">
    <location>
        <begin position="1"/>
        <end position="27"/>
    </location>
</feature>
<dbReference type="InterPro" id="IPR005064">
    <property type="entry name" value="BUG"/>
</dbReference>
<protein>
    <recommendedName>
        <fullName evidence="5">Tripartite tricarboxylate transporter substrate binding protein</fullName>
    </recommendedName>
</protein>
<comment type="similarity">
    <text evidence="1">Belongs to the UPF0065 (bug) family.</text>
</comment>
<name>A0A329TMV0_9FIRM</name>
<dbReference type="Gene3D" id="3.40.190.10">
    <property type="entry name" value="Periplasmic binding protein-like II"/>
    <property type="match status" value="1"/>
</dbReference>
<feature type="chain" id="PRO_5038662563" description="Tripartite tricarboxylate transporter substrate binding protein" evidence="2">
    <location>
        <begin position="28"/>
        <end position="360"/>
    </location>
</feature>
<dbReference type="PANTHER" id="PTHR42928">
    <property type="entry name" value="TRICARBOXYLATE-BINDING PROTEIN"/>
    <property type="match status" value="1"/>
</dbReference>
<dbReference type="EMBL" id="PRKZ01000003">
    <property type="protein sequence ID" value="RAW50609.1"/>
    <property type="molecule type" value="Genomic_DNA"/>
</dbReference>
<reference evidence="3 4" key="1">
    <citation type="submission" date="2018-02" db="EMBL/GenBank/DDBJ databases">
        <title>Complete genome sequencing of Faecalibacterium prausnitzii strains isolated from the human gut.</title>
        <authorList>
            <person name="Fitzgerald B.C."/>
            <person name="Shkoporov A.N."/>
            <person name="Ross P.R."/>
            <person name="Hill C."/>
        </authorList>
    </citation>
    <scope>NUCLEOTIDE SEQUENCE [LARGE SCALE GENOMIC DNA]</scope>
    <source>
        <strain evidence="3 4">APC942/8-14-2</strain>
    </source>
</reference>